<evidence type="ECO:0000256" key="4">
    <source>
        <dbReference type="ARBA" id="ARBA00022737"/>
    </source>
</evidence>
<evidence type="ECO:0000313" key="9">
    <source>
        <dbReference type="Proteomes" id="UP001063350"/>
    </source>
</evidence>
<dbReference type="PROSITE" id="PS51146">
    <property type="entry name" value="KAIC"/>
    <property type="match status" value="2"/>
</dbReference>
<dbReference type="InterPro" id="IPR010624">
    <property type="entry name" value="KaiC_dom"/>
</dbReference>
<dbReference type="AlphaFoldDB" id="A0A915XL93"/>
<feature type="domain" description="KaiC" evidence="7">
    <location>
        <begin position="4"/>
        <end position="244"/>
    </location>
</feature>
<keyword evidence="9" id="KW-1185">Reference proteome</keyword>
<dbReference type="KEGG" id="ddu:GF1_17620"/>
<dbReference type="InterPro" id="IPR030665">
    <property type="entry name" value="KaiC"/>
</dbReference>
<dbReference type="Pfam" id="PF06745">
    <property type="entry name" value="ATPase"/>
    <property type="match status" value="2"/>
</dbReference>
<sequence>MTVRRIPTGVTGLDKILHGGFIPASSYLLVGGPGAGKTILSLQFLRQCQQSKSRCLFLSLTESVTTIRRDAASFGWQLKGINLVDMTLSDGEPKTNGEYSVFSPGEVEEESIWKKIHAAIEEYEPDRLVIDSVTNLRYLSTDEYQYRKHVQQLINHLSRRQCLSLLLFEPGELEREQSIAMAVDGILWLHSEISKERVVEIRTLEISKFRGSSYLSGRHPMRITDEGIVVYPHCVEILKRPGGDSALLSTGIESLDELLMGGFHMGTCTLLTGPSGTGKSSLATHFLVQAARRGTRGIMYCFEEGTESILDRCQGIGIPLNGCLEDGTVALCEVNPLELYPDEFLEIIRRDVEEQGRRIIIIDSLRGYQLAMDEFGNMAANVQNILNYLRRKRASLFLLNEMQYIMGDLRISEDGVSYLTDNVLMLRYAEYSGEIIKVVACLKKRHGNFQSDLREFKITEEGILVGEKLTRLRGLLTGVPHVEDLGTKPEL</sequence>
<evidence type="ECO:0000313" key="8">
    <source>
        <dbReference type="EMBL" id="BCO09386.1"/>
    </source>
</evidence>
<evidence type="ECO:0000259" key="7">
    <source>
        <dbReference type="PROSITE" id="PS51146"/>
    </source>
</evidence>
<evidence type="ECO:0000256" key="2">
    <source>
        <dbReference type="ARBA" id="ARBA00022553"/>
    </source>
</evidence>
<keyword evidence="2" id="KW-0597">Phosphoprotein</keyword>
<protein>
    <recommendedName>
        <fullName evidence="1">non-specific serine/threonine protein kinase</fullName>
        <ecNumber evidence="1">2.7.11.1</ecNumber>
    </recommendedName>
</protein>
<organism evidence="8 9">
    <name type="scientific">Desulfolithobacter dissulfuricans</name>
    <dbReference type="NCBI Taxonomy" id="2795293"/>
    <lineage>
        <taxon>Bacteria</taxon>
        <taxon>Pseudomonadati</taxon>
        <taxon>Thermodesulfobacteriota</taxon>
        <taxon>Desulfobulbia</taxon>
        <taxon>Desulfobulbales</taxon>
        <taxon>Desulfobulbaceae</taxon>
        <taxon>Desulfolithobacter</taxon>
    </lineage>
</organism>
<evidence type="ECO:0000256" key="6">
    <source>
        <dbReference type="ARBA" id="ARBA00022801"/>
    </source>
</evidence>
<dbReference type="EC" id="2.7.11.1" evidence="1"/>
<name>A0A915XL93_9BACT</name>
<feature type="domain" description="KaiC" evidence="7">
    <location>
        <begin position="246"/>
        <end position="479"/>
    </location>
</feature>
<evidence type="ECO:0000256" key="5">
    <source>
        <dbReference type="ARBA" id="ARBA00022777"/>
    </source>
</evidence>
<dbReference type="Gene3D" id="3.40.50.300">
    <property type="entry name" value="P-loop containing nucleotide triphosphate hydrolases"/>
    <property type="match status" value="2"/>
</dbReference>
<dbReference type="EMBL" id="AP024233">
    <property type="protein sequence ID" value="BCO09386.1"/>
    <property type="molecule type" value="Genomic_DNA"/>
</dbReference>
<dbReference type="SUPFAM" id="SSF52540">
    <property type="entry name" value="P-loop containing nucleoside triphosphate hydrolases"/>
    <property type="match status" value="2"/>
</dbReference>
<dbReference type="InterPro" id="IPR003593">
    <property type="entry name" value="AAA+_ATPase"/>
</dbReference>
<accession>A0A915XL93</accession>
<keyword evidence="3" id="KW-0808">Transferase</keyword>
<dbReference type="GO" id="GO:0016787">
    <property type="term" value="F:hydrolase activity"/>
    <property type="evidence" value="ECO:0007669"/>
    <property type="project" value="UniProtKB-KW"/>
</dbReference>
<dbReference type="GO" id="GO:0004674">
    <property type="term" value="F:protein serine/threonine kinase activity"/>
    <property type="evidence" value="ECO:0007669"/>
    <property type="project" value="UniProtKB-KW"/>
</dbReference>
<proteinExistence type="predicted"/>
<keyword evidence="6" id="KW-0378">Hydrolase</keyword>
<gene>
    <name evidence="8" type="ORF">GF1_17620</name>
</gene>
<dbReference type="InterPro" id="IPR014774">
    <property type="entry name" value="KaiC-like_dom"/>
</dbReference>
<dbReference type="GO" id="GO:0005524">
    <property type="term" value="F:ATP binding"/>
    <property type="evidence" value="ECO:0007669"/>
    <property type="project" value="InterPro"/>
</dbReference>
<evidence type="ECO:0000256" key="3">
    <source>
        <dbReference type="ARBA" id="ARBA00022679"/>
    </source>
</evidence>
<dbReference type="RefSeq" id="WP_267926139.1">
    <property type="nucleotide sequence ID" value="NZ_AP024233.1"/>
</dbReference>
<dbReference type="InterPro" id="IPR027417">
    <property type="entry name" value="P-loop_NTPase"/>
</dbReference>
<keyword evidence="5 8" id="KW-0418">Kinase</keyword>
<dbReference type="PANTHER" id="PTHR42926">
    <property type="match status" value="1"/>
</dbReference>
<dbReference type="Proteomes" id="UP001063350">
    <property type="component" value="Chromosome"/>
</dbReference>
<dbReference type="InterPro" id="IPR051347">
    <property type="entry name" value="Circadian_clock_KaiC-rel"/>
</dbReference>
<evidence type="ECO:0000256" key="1">
    <source>
        <dbReference type="ARBA" id="ARBA00012513"/>
    </source>
</evidence>
<dbReference type="PIRSF" id="PIRSF039117">
    <property type="entry name" value="KaiC"/>
    <property type="match status" value="1"/>
</dbReference>
<keyword evidence="4" id="KW-0677">Repeat</keyword>
<reference evidence="8" key="1">
    <citation type="submission" date="2020-12" db="EMBL/GenBank/DDBJ databases">
        <title>Desulfobium dissulfuricans gen. nov., sp. nov., a novel mesophilic, sulfate-reducing bacterium isolated from a deep-sea hydrothermal vent.</title>
        <authorList>
            <person name="Hashimoto Y."/>
            <person name="Tame A."/>
            <person name="Sawayama S."/>
            <person name="Miyazaki J."/>
            <person name="Takai K."/>
            <person name="Nakagawa S."/>
        </authorList>
    </citation>
    <scope>NUCLEOTIDE SEQUENCE</scope>
    <source>
        <strain evidence="8">GF1</strain>
    </source>
</reference>
<keyword evidence="8" id="KW-0723">Serine/threonine-protein kinase</keyword>
<dbReference type="SMART" id="SM00382">
    <property type="entry name" value="AAA"/>
    <property type="match status" value="2"/>
</dbReference>
<dbReference type="PANTHER" id="PTHR42926:SF1">
    <property type="entry name" value="CIRCADIAN CLOCK OSCILLATOR PROTEIN KAIC 1"/>
    <property type="match status" value="1"/>
</dbReference>